<comment type="similarity">
    <text evidence="1 9">Belongs to the glycosyl hydrolase 27 family.</text>
</comment>
<dbReference type="InterPro" id="IPR002241">
    <property type="entry name" value="Glyco_hydro_27"/>
</dbReference>
<evidence type="ECO:0000256" key="9">
    <source>
        <dbReference type="RuleBase" id="RU361168"/>
    </source>
</evidence>
<evidence type="ECO:0000256" key="11">
    <source>
        <dbReference type="SAM" id="SignalP"/>
    </source>
</evidence>
<evidence type="ECO:0000259" key="12">
    <source>
        <dbReference type="Pfam" id="PF03442"/>
    </source>
</evidence>
<dbReference type="PANTHER" id="PTHR11452:SF75">
    <property type="entry name" value="ALPHA-GALACTOSIDASE MEL1"/>
    <property type="match status" value="1"/>
</dbReference>
<dbReference type="InterPro" id="IPR013780">
    <property type="entry name" value="Glyco_hydro_b"/>
</dbReference>
<dbReference type="EMBL" id="PVNG01000009">
    <property type="protein sequence ID" value="PRX64176.1"/>
    <property type="molecule type" value="Genomic_DNA"/>
</dbReference>
<feature type="region of interest" description="Disordered" evidence="10">
    <location>
        <begin position="32"/>
        <end position="95"/>
    </location>
</feature>
<feature type="domain" description="Carbohydrate binding X2" evidence="12">
    <location>
        <begin position="690"/>
        <end position="761"/>
    </location>
</feature>
<accession>A0A2T0MYA0</accession>
<evidence type="ECO:0000259" key="13">
    <source>
        <dbReference type="Pfam" id="PF17801"/>
    </source>
</evidence>
<comment type="caution">
    <text evidence="14">The sequence shown here is derived from an EMBL/GenBank/DDBJ whole genome shotgun (WGS) entry which is preliminary data.</text>
</comment>
<dbReference type="Pfam" id="PF17801">
    <property type="entry name" value="Melibiase_C"/>
    <property type="match status" value="1"/>
</dbReference>
<dbReference type="RefSeq" id="WP_219911937.1">
    <property type="nucleotide sequence ID" value="NZ_PVNG01000009.1"/>
</dbReference>
<reference evidence="14 15" key="1">
    <citation type="submission" date="2018-03" db="EMBL/GenBank/DDBJ databases">
        <title>Genomic Encyclopedia of Type Strains, Phase III (KMG-III): the genomes of soil and plant-associated and newly described type strains.</title>
        <authorList>
            <person name="Whitman W."/>
        </authorList>
    </citation>
    <scope>NUCLEOTIDE SEQUENCE [LARGE SCALE GENOMIC DNA]</scope>
    <source>
        <strain evidence="14 15">CGMCC 4.7104</strain>
    </source>
</reference>
<dbReference type="Gene3D" id="2.60.120.260">
    <property type="entry name" value="Galactose-binding domain-like"/>
    <property type="match status" value="2"/>
</dbReference>
<keyword evidence="2 11" id="KW-0732">Signal</keyword>
<dbReference type="InterPro" id="IPR014756">
    <property type="entry name" value="Ig_E-set"/>
</dbReference>
<dbReference type="Pfam" id="PF16499">
    <property type="entry name" value="Melibiase_2"/>
    <property type="match status" value="2"/>
</dbReference>
<dbReference type="EC" id="3.2.1.22" evidence="9"/>
<evidence type="ECO:0000313" key="15">
    <source>
        <dbReference type="Proteomes" id="UP000238312"/>
    </source>
</evidence>
<dbReference type="AlphaFoldDB" id="A0A2T0MYA0"/>
<keyword evidence="15" id="KW-1185">Reference proteome</keyword>
<dbReference type="PANTHER" id="PTHR11452">
    <property type="entry name" value="ALPHA-GALACTOSIDASE/ALPHA-N-ACETYLGALACTOSAMINIDASE"/>
    <property type="match status" value="1"/>
</dbReference>
<feature type="compositionally biased region" description="Low complexity" evidence="10">
    <location>
        <begin position="32"/>
        <end position="50"/>
    </location>
</feature>
<proteinExistence type="inferred from homology"/>
<evidence type="ECO:0000256" key="7">
    <source>
        <dbReference type="ARBA" id="ARBA00023295"/>
    </source>
</evidence>
<keyword evidence="7 9" id="KW-0326">Glycosidase</keyword>
<dbReference type="Proteomes" id="UP000238312">
    <property type="component" value="Unassembled WGS sequence"/>
</dbReference>
<keyword evidence="3 9" id="KW-0378">Hydrolase</keyword>
<keyword evidence="6" id="KW-0119">Carbohydrate metabolism</keyword>
<evidence type="ECO:0000313" key="14">
    <source>
        <dbReference type="EMBL" id="PRX64176.1"/>
    </source>
</evidence>
<sequence>MRSPLRFAAPLGGRRTRAAAAVLSAALLLSPSAPPASATAGPEPSAGPTAVTGPEPTAGPSAVTGPKPGPALGARAATPAPGPSTAAADGPAASTADPWAVRPYMGWSSYSMQVYSGNGKWITADQIIKQSDAMRAKLQKYGYEYINVDAGWNDGFDANGRPKPSATLYPQGLQKVIDHVHANGQKFGLYLIPGIGPDVYNANLPIAGAPGCTTRAIAAQPLRPSDYWNIGYRIDFSNPCAQKYVDSIADLLAQWGVDFVKFDSVTPGSGVSDLSLDARDDVAAWSAALKARKIWFELSWALDPKYAGYWRSKANGWRIDWDVECYCAGEALTQWQNIARLFPLVSTWWRHGGNGGWNDLDSLDIGNGTMDGLTRDERRTAMTLWAISAAPLYTGNDLTKLDAYGLSLLTNPEVIAADQAGTPARPVSTTTQQQVWYALNADGSYTVALFNLGRTDKDITVKWSDIGLNGAATVRDLWARKDLGRFADKYTATTVPIHGVRLLKVTPQRGAALAVNDDALRVRYEGEWTRNGGKEVAATSQPLTVNVTDTGTPAPPSTGPVRTVVHDDTDPGIAYVGNWSQSTGRGLGDYNDNVHYTERDGDAFEYTFQGTGVSYVTELDTSQGDVDIYLDGRFVKTVHTGREQGQPRLVQQTVFTVNDLPDGSHTLRAVKKSGSFMLLDRVDVLQPSLIDPFAASFDRKAPADVQVKLLRDGSEFAGVSRGGTALEKDRDYTLSGSTVTLRSSYLAGLPLGAAQLDFAFRGDHLDDVHATTRDGDSVAYTFTGTGLDWITATGPDQGLVDVYIDGKPVRQVDTHSAVRATQQTAFTVSGLKNQEHTFKAVKASGDVMRTDVIRYTTR</sequence>
<dbReference type="GO" id="GO:0030245">
    <property type="term" value="P:cellulose catabolic process"/>
    <property type="evidence" value="ECO:0007669"/>
    <property type="project" value="UniProtKB-KW"/>
</dbReference>
<dbReference type="GO" id="GO:0004557">
    <property type="term" value="F:alpha-galactosidase activity"/>
    <property type="evidence" value="ECO:0007669"/>
    <property type="project" value="UniProtKB-EC"/>
</dbReference>
<feature type="signal peptide" evidence="11">
    <location>
        <begin position="1"/>
        <end position="38"/>
    </location>
</feature>
<dbReference type="InterPro" id="IPR041233">
    <property type="entry name" value="Melibiase_C"/>
</dbReference>
<keyword evidence="8" id="KW-0624">Polysaccharide degradation</keyword>
<evidence type="ECO:0000256" key="8">
    <source>
        <dbReference type="ARBA" id="ARBA00023326"/>
    </source>
</evidence>
<dbReference type="SUPFAM" id="SSF81296">
    <property type="entry name" value="E set domains"/>
    <property type="match status" value="1"/>
</dbReference>
<gene>
    <name evidence="14" type="ORF">B0I32_109104</name>
</gene>
<protein>
    <recommendedName>
        <fullName evidence="9">Alpha-galactosidase</fullName>
        <ecNumber evidence="9">3.2.1.22</ecNumber>
    </recommendedName>
    <alternativeName>
        <fullName evidence="9">Melibiase</fullName>
    </alternativeName>
</protein>
<evidence type="ECO:0000256" key="10">
    <source>
        <dbReference type="SAM" id="MobiDB-lite"/>
    </source>
</evidence>
<dbReference type="Gene3D" id="2.60.40.1180">
    <property type="entry name" value="Golgi alpha-mannosidase II"/>
    <property type="match status" value="1"/>
</dbReference>
<organism evidence="14 15">
    <name type="scientific">Nonomuraea fuscirosea</name>
    <dbReference type="NCBI Taxonomy" id="1291556"/>
    <lineage>
        <taxon>Bacteria</taxon>
        <taxon>Bacillati</taxon>
        <taxon>Actinomycetota</taxon>
        <taxon>Actinomycetes</taxon>
        <taxon>Streptosporangiales</taxon>
        <taxon>Streptosporangiaceae</taxon>
        <taxon>Nonomuraea</taxon>
    </lineage>
</organism>
<evidence type="ECO:0000256" key="5">
    <source>
        <dbReference type="ARBA" id="ARBA00023157"/>
    </source>
</evidence>
<dbReference type="Gene3D" id="3.20.20.70">
    <property type="entry name" value="Aldolase class I"/>
    <property type="match status" value="1"/>
</dbReference>
<dbReference type="FunFam" id="2.60.40.1180:FF:000008">
    <property type="entry name" value="Alpha-galactosidase"/>
    <property type="match status" value="1"/>
</dbReference>
<dbReference type="SUPFAM" id="SSF51011">
    <property type="entry name" value="Glycosyl hydrolase domain"/>
    <property type="match status" value="1"/>
</dbReference>
<dbReference type="InterPro" id="IPR013785">
    <property type="entry name" value="Aldolase_TIM"/>
</dbReference>
<keyword evidence="4" id="KW-0136">Cellulose degradation</keyword>
<dbReference type="CDD" id="cd14792">
    <property type="entry name" value="GH27"/>
    <property type="match status" value="1"/>
</dbReference>
<evidence type="ECO:0000256" key="4">
    <source>
        <dbReference type="ARBA" id="ARBA00023001"/>
    </source>
</evidence>
<evidence type="ECO:0000256" key="6">
    <source>
        <dbReference type="ARBA" id="ARBA00023277"/>
    </source>
</evidence>
<name>A0A2T0MYA0_9ACTN</name>
<evidence type="ECO:0000256" key="1">
    <source>
        <dbReference type="ARBA" id="ARBA00009743"/>
    </source>
</evidence>
<evidence type="ECO:0000256" key="2">
    <source>
        <dbReference type="ARBA" id="ARBA00022729"/>
    </source>
</evidence>
<feature type="compositionally biased region" description="Low complexity" evidence="10">
    <location>
        <begin position="70"/>
        <end position="95"/>
    </location>
</feature>
<comment type="catalytic activity">
    <reaction evidence="9">
        <text>Hydrolysis of terminal, non-reducing alpha-D-galactose residues in alpha-D-galactosides, including galactose oligosaccharides, galactomannans and galactolipids.</text>
        <dbReference type="EC" id="3.2.1.22"/>
    </reaction>
</comment>
<dbReference type="InterPro" id="IPR017853">
    <property type="entry name" value="GH"/>
</dbReference>
<dbReference type="Pfam" id="PF03442">
    <property type="entry name" value="CBM_X2"/>
    <property type="match status" value="1"/>
</dbReference>
<feature type="domain" description="Alpha galactosidase C-terminal" evidence="13">
    <location>
        <begin position="432"/>
        <end position="505"/>
    </location>
</feature>
<keyword evidence="5 9" id="KW-1015">Disulfide bond</keyword>
<dbReference type="InterPro" id="IPR005102">
    <property type="entry name" value="Carbo-bd_X2"/>
</dbReference>
<dbReference type="SUPFAM" id="SSF51445">
    <property type="entry name" value="(Trans)glycosidases"/>
    <property type="match status" value="1"/>
</dbReference>
<evidence type="ECO:0000256" key="3">
    <source>
        <dbReference type="ARBA" id="ARBA00022801"/>
    </source>
</evidence>
<dbReference type="PRINTS" id="PR00740">
    <property type="entry name" value="GLHYDRLASE27"/>
</dbReference>
<feature type="chain" id="PRO_5015780403" description="Alpha-galactosidase" evidence="11">
    <location>
        <begin position="39"/>
        <end position="858"/>
    </location>
</feature>